<keyword evidence="4" id="KW-1185">Reference proteome</keyword>
<evidence type="ECO:0000313" key="2">
    <source>
        <dbReference type="EMBL" id="KQJ91223.1"/>
    </source>
</evidence>
<dbReference type="Gene3D" id="1.20.1280.50">
    <property type="match status" value="1"/>
</dbReference>
<dbReference type="Pfam" id="PF00646">
    <property type="entry name" value="F-box"/>
    <property type="match status" value="1"/>
</dbReference>
<reference evidence="2" key="2">
    <citation type="submission" date="2017-06" db="EMBL/GenBank/DDBJ databases">
        <title>WGS assembly of Brachypodium distachyon.</title>
        <authorList>
            <consortium name="The International Brachypodium Initiative"/>
            <person name="Lucas S."/>
            <person name="Harmon-Smith M."/>
            <person name="Lail K."/>
            <person name="Tice H."/>
            <person name="Grimwood J."/>
            <person name="Bruce D."/>
            <person name="Barry K."/>
            <person name="Shu S."/>
            <person name="Lindquist E."/>
            <person name="Wang M."/>
            <person name="Pitluck S."/>
            <person name="Vogel J.P."/>
            <person name="Garvin D.F."/>
            <person name="Mockler T.C."/>
            <person name="Schmutz J."/>
            <person name="Rokhsar D."/>
            <person name="Bevan M.W."/>
        </authorList>
    </citation>
    <scope>NUCLEOTIDE SEQUENCE</scope>
    <source>
        <strain evidence="2">Bd21</strain>
    </source>
</reference>
<proteinExistence type="predicted"/>
<organism evidence="2">
    <name type="scientific">Brachypodium distachyon</name>
    <name type="common">Purple false brome</name>
    <name type="synonym">Trachynia distachya</name>
    <dbReference type="NCBI Taxonomy" id="15368"/>
    <lineage>
        <taxon>Eukaryota</taxon>
        <taxon>Viridiplantae</taxon>
        <taxon>Streptophyta</taxon>
        <taxon>Embryophyta</taxon>
        <taxon>Tracheophyta</taxon>
        <taxon>Spermatophyta</taxon>
        <taxon>Magnoliopsida</taxon>
        <taxon>Liliopsida</taxon>
        <taxon>Poales</taxon>
        <taxon>Poaceae</taxon>
        <taxon>BOP clade</taxon>
        <taxon>Pooideae</taxon>
        <taxon>Stipodae</taxon>
        <taxon>Brachypodieae</taxon>
        <taxon>Brachypodium</taxon>
    </lineage>
</organism>
<dbReference type="SUPFAM" id="SSF81383">
    <property type="entry name" value="F-box domain"/>
    <property type="match status" value="1"/>
</dbReference>
<protein>
    <recommendedName>
        <fullName evidence="1">F-box domain-containing protein</fullName>
    </recommendedName>
</protein>
<dbReference type="InterPro" id="IPR001810">
    <property type="entry name" value="F-box_dom"/>
</dbReference>
<evidence type="ECO:0000313" key="3">
    <source>
        <dbReference type="EnsemblPlants" id="KQJ91223"/>
    </source>
</evidence>
<dbReference type="InParanoid" id="A0A0Q3EUQ4"/>
<dbReference type="EnsemblPlants" id="KQJ91223">
    <property type="protein sequence ID" value="KQJ91223"/>
    <property type="gene ID" value="BRADI_4g36351v3"/>
</dbReference>
<dbReference type="PROSITE" id="PS50181">
    <property type="entry name" value="FBOX"/>
    <property type="match status" value="1"/>
</dbReference>
<dbReference type="PANTHER" id="PTHR31672">
    <property type="entry name" value="BNACNNG10540D PROTEIN"/>
    <property type="match status" value="1"/>
</dbReference>
<feature type="domain" description="F-box" evidence="1">
    <location>
        <begin position="7"/>
        <end position="52"/>
    </location>
</feature>
<accession>A0A0Q3EUQ4</accession>
<evidence type="ECO:0000259" key="1">
    <source>
        <dbReference type="PROSITE" id="PS50181"/>
    </source>
</evidence>
<dbReference type="InterPro" id="IPR036047">
    <property type="entry name" value="F-box-like_dom_sf"/>
</dbReference>
<dbReference type="Gramene" id="KQJ91223">
    <property type="protein sequence ID" value="KQJ91223"/>
    <property type="gene ID" value="BRADI_4g36351v3"/>
</dbReference>
<evidence type="ECO:0000313" key="4">
    <source>
        <dbReference type="Proteomes" id="UP000008810"/>
    </source>
</evidence>
<dbReference type="OrthoDB" id="676617at2759"/>
<sequence length="413" mass="46173">MASLRESSNAREIPIEILQEILLKLPTKDVARCCCVSRPWRAAVADPTFRDLHAASSAVASMADAAEVLLVSETEKSEPGRNGDHTEASIFNVASGNAMCHVAVPRPYRLANVCHGFLCFVHCAGAKAPAVNDGHLFALGFSPATPRVYKLFRLSFPSYSYSSRKLVHMDVYTLAPSDHQPGGGVGTESWPPALIDGKLHVMTAGWNLRHQGSDNTPKRIFVIDVRTETCRTYRLPDCSEATAYKKELVATFELDGRLCFAAHILSRDFLMFIHFWVRTPSAPADQDKDVNGGNKRPPCWELLYRFEIEGPICADRPWGVCSPTPLTSDQGRRPVLMRWDQRLQLPDTRLFPSERRWNICRGYRPSLLSPLTFAFPPPSEEDGRVNGHRFEHALLRVLRCNGGISTKEESNER</sequence>
<dbReference type="AlphaFoldDB" id="A0A0Q3EUQ4"/>
<reference evidence="3" key="3">
    <citation type="submission" date="2018-08" db="UniProtKB">
        <authorList>
            <consortium name="EnsemblPlants"/>
        </authorList>
    </citation>
    <scope>IDENTIFICATION</scope>
    <source>
        <strain evidence="3">cv. Bd21</strain>
    </source>
</reference>
<dbReference type="InterPro" id="IPR050796">
    <property type="entry name" value="SCF_F-box_component"/>
</dbReference>
<reference evidence="2 3" key="1">
    <citation type="journal article" date="2010" name="Nature">
        <title>Genome sequencing and analysis of the model grass Brachypodium distachyon.</title>
        <authorList>
            <consortium name="International Brachypodium Initiative"/>
        </authorList>
    </citation>
    <scope>NUCLEOTIDE SEQUENCE [LARGE SCALE GENOMIC DNA]</scope>
    <source>
        <strain evidence="2 3">Bd21</strain>
    </source>
</reference>
<dbReference type="EMBL" id="CM000883">
    <property type="protein sequence ID" value="KQJ91223.1"/>
    <property type="molecule type" value="Genomic_DNA"/>
</dbReference>
<dbReference type="SMART" id="SM00256">
    <property type="entry name" value="FBOX"/>
    <property type="match status" value="1"/>
</dbReference>
<name>A0A0Q3EUQ4_BRADI</name>
<dbReference type="Proteomes" id="UP000008810">
    <property type="component" value="Chromosome 4"/>
</dbReference>
<gene>
    <name evidence="2" type="ORF">BRADI_4g36351v3</name>
</gene>
<dbReference type="PANTHER" id="PTHR31672:SF2">
    <property type="entry name" value="F-BOX DOMAIN-CONTAINING PROTEIN"/>
    <property type="match status" value="1"/>
</dbReference>